<sequence length="135" mass="15281">MARCNFLVSISHRGIERTPRIPIYVRSPVEQQLHHGLVAEPGSSCKGRFRERVARRAWRSVDTGPSIEKQLHHMLMSHLRSGPESSPCVAGRTVEVHALFDEKPYDFEIPCLGCNPEWRTNVPRPMVGVSALLEE</sequence>
<evidence type="ECO:0000313" key="1">
    <source>
        <dbReference type="EMBL" id="KAG7286646.1"/>
    </source>
</evidence>
<accession>A0AAD4ES49</accession>
<dbReference type="AlphaFoldDB" id="A0AAD4ES49"/>
<keyword evidence="2" id="KW-1185">Reference proteome</keyword>
<evidence type="ECO:0000313" key="2">
    <source>
        <dbReference type="Proteomes" id="UP001197093"/>
    </source>
</evidence>
<dbReference type="Proteomes" id="UP001197093">
    <property type="component" value="Unassembled WGS sequence"/>
</dbReference>
<organism evidence="1 2">
    <name type="scientific">Staphylotrichum longicolle</name>
    <dbReference type="NCBI Taxonomy" id="669026"/>
    <lineage>
        <taxon>Eukaryota</taxon>
        <taxon>Fungi</taxon>
        <taxon>Dikarya</taxon>
        <taxon>Ascomycota</taxon>
        <taxon>Pezizomycotina</taxon>
        <taxon>Sordariomycetes</taxon>
        <taxon>Sordariomycetidae</taxon>
        <taxon>Sordariales</taxon>
        <taxon>Chaetomiaceae</taxon>
        <taxon>Staphylotrichum</taxon>
    </lineage>
</organism>
<gene>
    <name evidence="1" type="ORF">NEMBOFW57_008957</name>
</gene>
<dbReference type="EMBL" id="JAHCVI010000004">
    <property type="protein sequence ID" value="KAG7286646.1"/>
    <property type="molecule type" value="Genomic_DNA"/>
</dbReference>
<name>A0AAD4ES49_9PEZI</name>
<reference evidence="1" key="1">
    <citation type="submission" date="2023-02" db="EMBL/GenBank/DDBJ databases">
        <authorList>
            <person name="Palmer J.M."/>
        </authorList>
    </citation>
    <scope>NUCLEOTIDE SEQUENCE</scope>
    <source>
        <strain evidence="1">FW57</strain>
    </source>
</reference>
<proteinExistence type="predicted"/>
<protein>
    <submittedName>
        <fullName evidence="1">Uncharacterized protein</fullName>
    </submittedName>
</protein>
<comment type="caution">
    <text evidence="1">The sequence shown here is derived from an EMBL/GenBank/DDBJ whole genome shotgun (WGS) entry which is preliminary data.</text>
</comment>